<dbReference type="SUPFAM" id="SSF56235">
    <property type="entry name" value="N-terminal nucleophile aminohydrolases (Ntn hydrolases)"/>
    <property type="match status" value="1"/>
</dbReference>
<dbReference type="GO" id="GO:0006189">
    <property type="term" value="P:'de novo' IMP biosynthetic process"/>
    <property type="evidence" value="ECO:0007669"/>
    <property type="project" value="UniProtKB-UniRule"/>
</dbReference>
<dbReference type="InterPro" id="IPR029055">
    <property type="entry name" value="Ntn_hydrolases_N"/>
</dbReference>
<keyword evidence="7" id="KW-0004">4Fe-4S</keyword>
<dbReference type="UniPathway" id="UPA00074">
    <property type="reaction ID" value="UER00124"/>
</dbReference>
<comment type="cofactor">
    <cofactor evidence="7 10">
        <name>Mg(2+)</name>
        <dbReference type="ChEBI" id="CHEBI:18420"/>
    </cofactor>
    <text evidence="7 10">Binds 1 Mg(2+) ion per subunit.</text>
</comment>
<dbReference type="GO" id="GO:0000287">
    <property type="term" value="F:magnesium ion binding"/>
    <property type="evidence" value="ECO:0007669"/>
    <property type="project" value="UniProtKB-UniRule"/>
</dbReference>
<dbReference type="NCBIfam" id="TIGR01134">
    <property type="entry name" value="purF"/>
    <property type="match status" value="1"/>
</dbReference>
<feature type="binding site" evidence="7 11">
    <location>
        <position position="475"/>
    </location>
    <ligand>
        <name>[4Fe-4S] cluster</name>
        <dbReference type="ChEBI" id="CHEBI:49883"/>
    </ligand>
</feature>
<comment type="function">
    <text evidence="7">Catalyzes the formation of phosphoribosylamine from phosphoribosylpyrophosphate (PRPP) and glutamine.</text>
</comment>
<evidence type="ECO:0000313" key="14">
    <source>
        <dbReference type="Proteomes" id="UP000054761"/>
    </source>
</evidence>
<evidence type="ECO:0000256" key="9">
    <source>
        <dbReference type="PIRSR" id="PIRSR000485-1"/>
    </source>
</evidence>
<evidence type="ECO:0000256" key="4">
    <source>
        <dbReference type="ARBA" id="ARBA00022679"/>
    </source>
</evidence>
<dbReference type="Gene3D" id="3.60.20.10">
    <property type="entry name" value="Glutamine Phosphoribosylpyrophosphate, subunit 1, domain 1"/>
    <property type="match status" value="1"/>
</dbReference>
<comment type="pathway">
    <text evidence="1 7 8">Purine metabolism; IMP biosynthesis via de novo pathway; N(1)-(5-phospho-D-ribosyl)glycinamide from 5-phospho-alpha-D-ribose 1-diphosphate: step 1/2.</text>
</comment>
<accession>A0A0W0VLF3</accession>
<name>A0A0W0VLF3_9GAMM</name>
<keyword evidence="14" id="KW-1185">Reference proteome</keyword>
<feature type="domain" description="Glutamine amidotransferase type-2" evidence="12">
    <location>
        <begin position="17"/>
        <end position="253"/>
    </location>
</feature>
<keyword evidence="7 10" id="KW-0460">Magnesium</keyword>
<feature type="active site" description="Nucleophile" evidence="7 9">
    <location>
        <position position="17"/>
    </location>
</feature>
<dbReference type="AlphaFoldDB" id="A0A0W0VLF3"/>
<dbReference type="Pfam" id="PF13522">
    <property type="entry name" value="GATase_6"/>
    <property type="match status" value="1"/>
</dbReference>
<feature type="binding site" evidence="7 11">
    <location>
        <position position="478"/>
    </location>
    <ligand>
        <name>[4Fe-4S] cluster</name>
        <dbReference type="ChEBI" id="CHEBI:49883"/>
    </ligand>
</feature>
<dbReference type="PROSITE" id="PS51278">
    <property type="entry name" value="GATASE_TYPE_2"/>
    <property type="match status" value="1"/>
</dbReference>
<evidence type="ECO:0000256" key="11">
    <source>
        <dbReference type="PIRSR" id="PIRSR000485-3"/>
    </source>
</evidence>
<dbReference type="PIRSF" id="PIRSF000485">
    <property type="entry name" value="Amd_phspho_trans"/>
    <property type="match status" value="1"/>
</dbReference>
<evidence type="ECO:0000256" key="3">
    <source>
        <dbReference type="ARBA" id="ARBA00022676"/>
    </source>
</evidence>
<evidence type="ECO:0000256" key="8">
    <source>
        <dbReference type="PIRNR" id="PIRNR000485"/>
    </source>
</evidence>
<evidence type="ECO:0000256" key="7">
    <source>
        <dbReference type="HAMAP-Rule" id="MF_01931"/>
    </source>
</evidence>
<proteinExistence type="inferred from homology"/>
<dbReference type="SUPFAM" id="SSF53271">
    <property type="entry name" value="PRTase-like"/>
    <property type="match status" value="1"/>
</dbReference>
<feature type="binding site" evidence="7 11">
    <location>
        <position position="420"/>
    </location>
    <ligand>
        <name>[4Fe-4S] cluster</name>
        <dbReference type="ChEBI" id="CHEBI:49883"/>
    </ligand>
</feature>
<feature type="binding site" evidence="7 10">
    <location>
        <position position="383"/>
    </location>
    <ligand>
        <name>Mg(2+)</name>
        <dbReference type="ChEBI" id="CHEBI:18420"/>
    </ligand>
</feature>
<organism evidence="13 14">
    <name type="scientific">Legionella israelensis</name>
    <dbReference type="NCBI Taxonomy" id="454"/>
    <lineage>
        <taxon>Bacteria</taxon>
        <taxon>Pseudomonadati</taxon>
        <taxon>Pseudomonadota</taxon>
        <taxon>Gammaproteobacteria</taxon>
        <taxon>Legionellales</taxon>
        <taxon>Legionellaceae</taxon>
        <taxon>Legionella</taxon>
    </lineage>
</organism>
<gene>
    <name evidence="7 13" type="primary">purF</name>
    <name evidence="13" type="ORF">Lisr_1680</name>
</gene>
<dbReference type="InterPro" id="IPR029057">
    <property type="entry name" value="PRTase-like"/>
</dbReference>
<sequence>MISGWKNKVRSRGKYMCGIVGIFSHDAVNTELYDGLIHLQHRGQDAAGILTCDDKFHPLHGMGLVREAFNTEEVLKLKGNIGIAHNRYPTAGGYGESDVQPLWIGSPRGIALAHNGNLVNYQELVEELCGKQHRHLNSSLDSEALLLLLADTLAQGSYTDHDDEHFFELLCQAVKSIYLKVEGSYSVVSVVIGKGLVAFRDPHGIRPLAFGERQREDGRKDYIFASETTPFYSLGYDLKGDLQPGEVAYISQEGKLYRKVIDARQFSPCIFEYVYFSRPDSTLDDISVYRSRLRMGQNLALQWKHKHPDCVPDVIIPAPFTANTAALSFANAMGIRYSEGLYKNPFIGRTFIMPNQETRSRQVRYKLTPQKTEINQKKVMIVDDSIVRGTTSREIVKMVREFGAKEIYFVSTCPPIKNPCFYGIDIPSRSKLIAANKTEEEIREFLGVDRLLYQTEEDLIEAVTRRGEHHIHKPCMACMNGQYISGNITEEKITALEKHRVEQSKNGVK</sequence>
<protein>
    <recommendedName>
        <fullName evidence="7">Amidophosphoribosyltransferase</fullName>
        <shortName evidence="7">ATase</shortName>
        <ecNumber evidence="7">2.4.2.14</ecNumber>
    </recommendedName>
    <alternativeName>
        <fullName evidence="7">Glutamine phosphoribosylpyrophosphate amidotransferase</fullName>
        <shortName evidence="7">GPATase</shortName>
    </alternativeName>
</protein>
<keyword evidence="5 7" id="KW-0658">Purine biosynthesis</keyword>
<keyword evidence="7 10" id="KW-0479">Metal-binding</keyword>
<reference evidence="13 14" key="1">
    <citation type="submission" date="2015-11" db="EMBL/GenBank/DDBJ databases">
        <title>Genomic analysis of 38 Legionella species identifies large and diverse effector repertoires.</title>
        <authorList>
            <person name="Burstein D."/>
            <person name="Amaro F."/>
            <person name="Zusman T."/>
            <person name="Lifshitz Z."/>
            <person name="Cohen O."/>
            <person name="Gilbert J.A."/>
            <person name="Pupko T."/>
            <person name="Shuman H.A."/>
            <person name="Segal G."/>
        </authorList>
    </citation>
    <scope>NUCLEOTIDE SEQUENCE [LARGE SCALE GENOMIC DNA]</scope>
    <source>
        <strain evidence="13 14">Bercovier 4</strain>
    </source>
</reference>
<feature type="binding site" evidence="7 11">
    <location>
        <position position="269"/>
    </location>
    <ligand>
        <name>[4Fe-4S] cluster</name>
        <dbReference type="ChEBI" id="CHEBI:49883"/>
    </ligand>
</feature>
<evidence type="ECO:0000256" key="6">
    <source>
        <dbReference type="ARBA" id="ARBA00022962"/>
    </source>
</evidence>
<comment type="caution">
    <text evidence="13">The sequence shown here is derived from an EMBL/GenBank/DDBJ whole genome shotgun (WGS) entry which is preliminary data.</text>
</comment>
<dbReference type="PANTHER" id="PTHR11907">
    <property type="entry name" value="AMIDOPHOSPHORIBOSYLTRANSFERASE"/>
    <property type="match status" value="1"/>
</dbReference>
<feature type="binding site" evidence="7 10">
    <location>
        <position position="321"/>
    </location>
    <ligand>
        <name>Mg(2+)</name>
        <dbReference type="ChEBI" id="CHEBI:18420"/>
    </ligand>
</feature>
<comment type="similarity">
    <text evidence="2 7 8">In the C-terminal section; belongs to the purine/pyrimidine phosphoribosyltransferase family.</text>
</comment>
<dbReference type="EMBL" id="LNYH01000096">
    <property type="protein sequence ID" value="KTD20781.1"/>
    <property type="molecule type" value="Genomic_DNA"/>
</dbReference>
<evidence type="ECO:0000256" key="2">
    <source>
        <dbReference type="ARBA" id="ARBA00010138"/>
    </source>
</evidence>
<keyword evidence="3 7" id="KW-0328">Glycosyltransferase</keyword>
<dbReference type="HAMAP" id="MF_01931">
    <property type="entry name" value="PurF"/>
    <property type="match status" value="1"/>
</dbReference>
<dbReference type="GO" id="GO:0004044">
    <property type="term" value="F:amidophosphoribosyltransferase activity"/>
    <property type="evidence" value="ECO:0007669"/>
    <property type="project" value="UniProtKB-UniRule"/>
</dbReference>
<keyword evidence="7 11" id="KW-0411">Iron-sulfur</keyword>
<dbReference type="CDD" id="cd06223">
    <property type="entry name" value="PRTases_typeI"/>
    <property type="match status" value="1"/>
</dbReference>
<dbReference type="GO" id="GO:0009113">
    <property type="term" value="P:purine nucleobase biosynthetic process"/>
    <property type="evidence" value="ECO:0007669"/>
    <property type="project" value="UniProtKB-UniRule"/>
</dbReference>
<dbReference type="Proteomes" id="UP000054761">
    <property type="component" value="Unassembled WGS sequence"/>
</dbReference>
<dbReference type="GO" id="GO:0051539">
    <property type="term" value="F:4 iron, 4 sulfur cluster binding"/>
    <property type="evidence" value="ECO:0007669"/>
    <property type="project" value="UniProtKB-KW"/>
</dbReference>
<evidence type="ECO:0000256" key="10">
    <source>
        <dbReference type="PIRSR" id="PIRSR000485-2"/>
    </source>
</evidence>
<dbReference type="InterPro" id="IPR017932">
    <property type="entry name" value="GATase_2_dom"/>
</dbReference>
<evidence type="ECO:0000256" key="1">
    <source>
        <dbReference type="ARBA" id="ARBA00005209"/>
    </source>
</evidence>
<evidence type="ECO:0000259" key="12">
    <source>
        <dbReference type="PROSITE" id="PS51278"/>
    </source>
</evidence>
<keyword evidence="7 11" id="KW-0408">Iron</keyword>
<dbReference type="InterPro" id="IPR005854">
    <property type="entry name" value="PurF"/>
</dbReference>
<dbReference type="InterPro" id="IPR000836">
    <property type="entry name" value="PRTase_dom"/>
</dbReference>
<comment type="cofactor">
    <cofactor evidence="7 11">
        <name>[4Fe-4S] cluster</name>
        <dbReference type="ChEBI" id="CHEBI:49883"/>
    </cofactor>
    <text evidence="7 11">Binds 1 [4Fe-4S] cluster per subunit.</text>
</comment>
<evidence type="ECO:0000256" key="5">
    <source>
        <dbReference type="ARBA" id="ARBA00022755"/>
    </source>
</evidence>
<feature type="binding site" evidence="7 10">
    <location>
        <position position="384"/>
    </location>
    <ligand>
        <name>Mg(2+)</name>
        <dbReference type="ChEBI" id="CHEBI:18420"/>
    </ligand>
</feature>
<keyword evidence="6 7" id="KW-0315">Glutamine amidotransferase</keyword>
<evidence type="ECO:0000313" key="13">
    <source>
        <dbReference type="EMBL" id="KTD20781.1"/>
    </source>
</evidence>
<keyword evidence="4 7" id="KW-0808">Transferase</keyword>
<comment type="catalytic activity">
    <reaction evidence="7 8">
        <text>5-phospho-beta-D-ribosylamine + L-glutamate + diphosphate = 5-phospho-alpha-D-ribose 1-diphosphate + L-glutamine + H2O</text>
        <dbReference type="Rhea" id="RHEA:14905"/>
        <dbReference type="ChEBI" id="CHEBI:15377"/>
        <dbReference type="ChEBI" id="CHEBI:29985"/>
        <dbReference type="ChEBI" id="CHEBI:33019"/>
        <dbReference type="ChEBI" id="CHEBI:58017"/>
        <dbReference type="ChEBI" id="CHEBI:58359"/>
        <dbReference type="ChEBI" id="CHEBI:58681"/>
        <dbReference type="EC" id="2.4.2.14"/>
    </reaction>
</comment>
<dbReference type="Gene3D" id="3.40.50.2020">
    <property type="match status" value="1"/>
</dbReference>
<dbReference type="STRING" id="454.Lisr_1680"/>
<dbReference type="EC" id="2.4.2.14" evidence="7"/>
<dbReference type="PATRIC" id="fig|454.4.peg.1824"/>